<sequence length="340" mass="34747">MDWLIWAIVIVLIVAIAWWLLSRNNAKTSQAGTTTPPSPSPTAASPQMDSTTAALTGSAPLLGTAVPSEQALDETRPAQKAADAEPQVEPQAEPKGTQQDGFDVDDWEGPDGAAESRTVAPTEEPLAGMVGEEPVIEEPQLDEPVLSESVPEPATSSAPELEPEGLEGGVTADDVTAADSGPSGSTMNGAAPAGTASATDTASSANAAQQADSAEWEATWSEGSAPAAPVHHREYTEPHAPTLPGAETAAAETDEPATEGGQAASLGGHLAADKPYGEGSAAAGADGSGPEGYTVKGNVDTMIYHDEDSPAYHEIQAGVWFISSAHAEAAGFRPPRRSRR</sequence>
<gene>
    <name evidence="3" type="ORF">E1809_11760</name>
</gene>
<keyword evidence="2" id="KW-0812">Transmembrane</keyword>
<evidence type="ECO:0000256" key="1">
    <source>
        <dbReference type="SAM" id="MobiDB-lite"/>
    </source>
</evidence>
<dbReference type="SUPFAM" id="SSF57884">
    <property type="entry name" value="Ada DNA repair protein, N-terminal domain (N-Ada 10)"/>
    <property type="match status" value="1"/>
</dbReference>
<feature type="compositionally biased region" description="Low complexity" evidence="1">
    <location>
        <begin position="188"/>
        <end position="213"/>
    </location>
</feature>
<dbReference type="InterPro" id="IPR035451">
    <property type="entry name" value="Ada-like_dom_sf"/>
</dbReference>
<keyword evidence="2" id="KW-1133">Transmembrane helix</keyword>
<dbReference type="EMBL" id="SMRU01000012">
    <property type="protein sequence ID" value="TDF95690.1"/>
    <property type="molecule type" value="Genomic_DNA"/>
</dbReference>
<evidence type="ECO:0000313" key="3">
    <source>
        <dbReference type="EMBL" id="TDF95690.1"/>
    </source>
</evidence>
<evidence type="ECO:0000256" key="2">
    <source>
        <dbReference type="SAM" id="Phobius"/>
    </source>
</evidence>
<accession>A0A4R5KMD8</accession>
<proteinExistence type="predicted"/>
<feature type="transmembrane region" description="Helical" evidence="2">
    <location>
        <begin position="6"/>
        <end position="21"/>
    </location>
</feature>
<dbReference type="Proteomes" id="UP000295511">
    <property type="component" value="Unassembled WGS sequence"/>
</dbReference>
<protein>
    <submittedName>
        <fullName evidence="3">Uncharacterized protein</fullName>
    </submittedName>
</protein>
<keyword evidence="2" id="KW-0472">Membrane</keyword>
<comment type="caution">
    <text evidence="3">The sequence shown here is derived from an EMBL/GenBank/DDBJ whole genome shotgun (WGS) entry which is preliminary data.</text>
</comment>
<dbReference type="RefSeq" id="WP_133204421.1">
    <property type="nucleotide sequence ID" value="NZ_SMRU01000012.1"/>
</dbReference>
<evidence type="ECO:0000313" key="4">
    <source>
        <dbReference type="Proteomes" id="UP000295511"/>
    </source>
</evidence>
<name>A0A4R5KMD8_9MICC</name>
<feature type="region of interest" description="Disordered" evidence="1">
    <location>
        <begin position="28"/>
        <end position="291"/>
    </location>
</feature>
<keyword evidence="4" id="KW-1185">Reference proteome</keyword>
<organism evidence="3 4">
    <name type="scientific">Arthrobacter terricola</name>
    <dbReference type="NCBI Taxonomy" id="2547396"/>
    <lineage>
        <taxon>Bacteria</taxon>
        <taxon>Bacillati</taxon>
        <taxon>Actinomycetota</taxon>
        <taxon>Actinomycetes</taxon>
        <taxon>Micrococcales</taxon>
        <taxon>Micrococcaceae</taxon>
        <taxon>Arthrobacter</taxon>
    </lineage>
</organism>
<dbReference type="OrthoDB" id="4871889at2"/>
<feature type="compositionally biased region" description="Low complexity" evidence="1">
    <location>
        <begin position="28"/>
        <end position="47"/>
    </location>
</feature>
<reference evidence="3 4" key="1">
    <citation type="submission" date="2019-03" db="EMBL/GenBank/DDBJ databases">
        <title>Whole genome sequence of Arthrobacter sp JH1-1.</title>
        <authorList>
            <person name="Trinh H.N."/>
        </authorList>
    </citation>
    <scope>NUCLEOTIDE SEQUENCE [LARGE SCALE GENOMIC DNA]</scope>
    <source>
        <strain evidence="3 4">JH1-1</strain>
    </source>
</reference>
<dbReference type="AlphaFoldDB" id="A0A4R5KMD8"/>